<evidence type="ECO:0000256" key="1">
    <source>
        <dbReference type="SAM" id="Phobius"/>
    </source>
</evidence>
<comment type="caution">
    <text evidence="2">The sequence shown here is derived from an EMBL/GenBank/DDBJ whole genome shotgun (WGS) entry which is preliminary data.</text>
</comment>
<proteinExistence type="predicted"/>
<name>J4U532_TRIAS</name>
<reference evidence="2" key="3">
    <citation type="submission" date="2012-07" db="EMBL/GenBank/DDBJ databases">
        <authorList>
            <person name="Yang R.-Y."/>
            <person name="Li H.-T."/>
            <person name="Zhu H."/>
            <person name="Zhou G.-P."/>
            <person name="Wang M."/>
            <person name="Wang L."/>
        </authorList>
    </citation>
    <scope>NUCLEOTIDE SEQUENCE</scope>
    <source>
        <strain evidence="2">CBS 2479</strain>
    </source>
</reference>
<dbReference type="RefSeq" id="XP_014184496.1">
    <property type="nucleotide sequence ID" value="NW_014040924.1"/>
</dbReference>
<keyword evidence="1" id="KW-0472">Membrane</keyword>
<reference evidence="2" key="1">
    <citation type="journal article" date="2003" name="Mycoses">
        <title>Disseminated trichosporonosis in China.</title>
        <authorList>
            <person name="Yang R."/>
            <person name="Ao J."/>
            <person name="Wang W."/>
            <person name="Song K."/>
            <person name="Li R."/>
            <person name="Wang D."/>
        </authorList>
    </citation>
    <scope>NUCLEOTIDE SEQUENCE [LARGE SCALE GENOMIC DNA]</scope>
    <source>
        <strain evidence="2">CBS 2479</strain>
    </source>
</reference>
<keyword evidence="1" id="KW-0812">Transmembrane</keyword>
<geneLocation type="mitochondrion" evidence="2"/>
<dbReference type="VEuPathDB" id="FungiDB:A1Q1_00002"/>
<dbReference type="GeneID" id="25983519"/>
<feature type="transmembrane region" description="Helical" evidence="1">
    <location>
        <begin position="12"/>
        <end position="32"/>
    </location>
</feature>
<dbReference type="HOGENOM" id="CLU_3351393_0_0_1"/>
<dbReference type="EMBL" id="ALBS01000342">
    <property type="protein sequence ID" value="EJT45000.1"/>
    <property type="molecule type" value="Genomic_DNA"/>
</dbReference>
<keyword evidence="2" id="KW-0496">Mitochondrion</keyword>
<organism evidence="2">
    <name type="scientific">Trichosporon asahii var. asahii (strain ATCC 90039 / CBS 2479 / JCM 2466 / KCTC 7840 / NBRC 103889/ NCYC 2677 / UAMH 7654)</name>
    <name type="common">Yeast</name>
    <dbReference type="NCBI Taxonomy" id="1186058"/>
    <lineage>
        <taxon>Eukaryota</taxon>
        <taxon>Fungi</taxon>
        <taxon>Dikarya</taxon>
        <taxon>Basidiomycota</taxon>
        <taxon>Agaricomycotina</taxon>
        <taxon>Tremellomycetes</taxon>
        <taxon>Trichosporonales</taxon>
        <taxon>Trichosporonaceae</taxon>
        <taxon>Trichosporon</taxon>
    </lineage>
</organism>
<dbReference type="AlphaFoldDB" id="J4U532"/>
<protein>
    <submittedName>
        <fullName evidence="2">Uncharacterized protein</fullName>
    </submittedName>
</protein>
<accession>J4U532</accession>
<gene>
    <name evidence="2" type="ORF">A1Q1_00002</name>
</gene>
<evidence type="ECO:0000313" key="2">
    <source>
        <dbReference type="EMBL" id="EJT45000.1"/>
    </source>
</evidence>
<sequence>MILLNLLDFKNRIIMIIYINMYKYTYLYIYYIDILFI</sequence>
<reference evidence="2" key="2">
    <citation type="journal article" date="2012" name="Eukaryot. Cell">
        <title>Draft genome sequence of CBS 2479, the standard type strain of Trichosporon asahii.</title>
        <authorList>
            <person name="Yang R.Y."/>
            <person name="Li H.T."/>
            <person name="Zhu H."/>
            <person name="Zhou G.P."/>
            <person name="Wang M."/>
            <person name="Wang L."/>
        </authorList>
    </citation>
    <scope>NUCLEOTIDE SEQUENCE [LARGE SCALE GENOMIC DNA]</scope>
</reference>
<dbReference type="Proteomes" id="UP000002748">
    <property type="component" value="Mitochondrion MT"/>
</dbReference>
<keyword evidence="1" id="KW-1133">Transmembrane helix</keyword>